<dbReference type="Pfam" id="PF05283">
    <property type="entry name" value="MGC-24"/>
    <property type="match status" value="1"/>
</dbReference>
<evidence type="ECO:0000313" key="11">
    <source>
        <dbReference type="Proteomes" id="UP000007635"/>
    </source>
</evidence>
<protein>
    <submittedName>
        <fullName evidence="10">Peptidylprolyl isomerase like 6</fullName>
    </submittedName>
</protein>
<evidence type="ECO:0000313" key="10">
    <source>
        <dbReference type="Ensembl" id="ENSGACP00000059376.1"/>
    </source>
</evidence>
<dbReference type="GeneTree" id="ENSGT00940000159634"/>
<keyword evidence="7" id="KW-0325">Glycoprotein</keyword>
<feature type="transmembrane region" description="Helical" evidence="9">
    <location>
        <begin position="73"/>
        <end position="94"/>
    </location>
</feature>
<dbReference type="PANTHER" id="PTHR11337">
    <property type="entry name" value="MUCIN/PORIMIN"/>
    <property type="match status" value="1"/>
</dbReference>
<evidence type="ECO:0000256" key="4">
    <source>
        <dbReference type="ARBA" id="ARBA00022729"/>
    </source>
</evidence>
<dbReference type="Proteomes" id="UP000007635">
    <property type="component" value="Chromosome XVIII"/>
</dbReference>
<dbReference type="GO" id="GO:0031410">
    <property type="term" value="C:cytoplasmic vesicle"/>
    <property type="evidence" value="ECO:0007669"/>
    <property type="project" value="TreeGrafter"/>
</dbReference>
<feature type="region of interest" description="Disordered" evidence="8">
    <location>
        <begin position="149"/>
        <end position="212"/>
    </location>
</feature>
<evidence type="ECO:0000256" key="8">
    <source>
        <dbReference type="SAM" id="MobiDB-lite"/>
    </source>
</evidence>
<accession>A0AAQ4R6S9</accession>
<keyword evidence="5 9" id="KW-1133">Transmembrane helix</keyword>
<dbReference type="Ensembl" id="ENSGACT00000057698.1">
    <property type="protein sequence ID" value="ENSGACP00000059376.1"/>
    <property type="gene ID" value="ENSGACG00000008871.2"/>
</dbReference>
<feature type="compositionally biased region" description="Low complexity" evidence="8">
    <location>
        <begin position="156"/>
        <end position="174"/>
    </location>
</feature>
<keyword evidence="11" id="KW-1185">Reference proteome</keyword>
<dbReference type="GO" id="GO:0016020">
    <property type="term" value="C:membrane"/>
    <property type="evidence" value="ECO:0007669"/>
    <property type="project" value="UniProtKB-SubCell"/>
</dbReference>
<evidence type="ECO:0000256" key="3">
    <source>
        <dbReference type="ARBA" id="ARBA00022692"/>
    </source>
</evidence>
<feature type="compositionally biased region" description="Low complexity" evidence="8">
    <location>
        <begin position="192"/>
        <end position="203"/>
    </location>
</feature>
<name>A0AAQ4R6S9_GASAC</name>
<proteinExistence type="inferred from homology"/>
<dbReference type="AlphaFoldDB" id="A0AAQ4R6S9"/>
<evidence type="ECO:0000256" key="1">
    <source>
        <dbReference type="ARBA" id="ARBA00004479"/>
    </source>
</evidence>
<organism evidence="10 11">
    <name type="scientific">Gasterosteus aculeatus aculeatus</name>
    <name type="common">three-spined stickleback</name>
    <dbReference type="NCBI Taxonomy" id="481459"/>
    <lineage>
        <taxon>Eukaryota</taxon>
        <taxon>Metazoa</taxon>
        <taxon>Chordata</taxon>
        <taxon>Craniata</taxon>
        <taxon>Vertebrata</taxon>
        <taxon>Euteleostomi</taxon>
        <taxon>Actinopterygii</taxon>
        <taxon>Neopterygii</taxon>
        <taxon>Teleostei</taxon>
        <taxon>Neoteleostei</taxon>
        <taxon>Acanthomorphata</taxon>
        <taxon>Eupercaria</taxon>
        <taxon>Perciformes</taxon>
        <taxon>Cottioidei</taxon>
        <taxon>Gasterosteales</taxon>
        <taxon>Gasterosteidae</taxon>
        <taxon>Gasterosteus</taxon>
    </lineage>
</organism>
<evidence type="ECO:0000256" key="6">
    <source>
        <dbReference type="ARBA" id="ARBA00023136"/>
    </source>
</evidence>
<reference evidence="10" key="2">
    <citation type="submission" date="2025-08" db="UniProtKB">
        <authorList>
            <consortium name="Ensembl"/>
        </authorList>
    </citation>
    <scope>IDENTIFICATION</scope>
</reference>
<keyword evidence="3 9" id="KW-0812">Transmembrane</keyword>
<feature type="compositionally biased region" description="Polar residues" evidence="8">
    <location>
        <begin position="175"/>
        <end position="191"/>
    </location>
</feature>
<reference evidence="10 11" key="1">
    <citation type="journal article" date="2021" name="G3 (Bethesda)">
        <title>Improved contiguity of the threespine stickleback genome using long-read sequencing.</title>
        <authorList>
            <person name="Nath S."/>
            <person name="Shaw D.E."/>
            <person name="White M.A."/>
        </authorList>
    </citation>
    <scope>NUCLEOTIDE SEQUENCE [LARGE SCALE GENOMIC DNA]</scope>
    <source>
        <strain evidence="10 11">Lake Benthic</strain>
    </source>
</reference>
<evidence type="ECO:0000256" key="9">
    <source>
        <dbReference type="SAM" id="Phobius"/>
    </source>
</evidence>
<reference evidence="10" key="3">
    <citation type="submission" date="2025-09" db="UniProtKB">
        <authorList>
            <consortium name="Ensembl"/>
        </authorList>
    </citation>
    <scope>IDENTIFICATION</scope>
</reference>
<dbReference type="PANTHER" id="PTHR11337:SF8">
    <property type="entry name" value="VISGUN, ISOFORM E"/>
    <property type="match status" value="1"/>
</dbReference>
<keyword evidence="6 9" id="KW-0472">Membrane</keyword>
<keyword evidence="4" id="KW-0732">Signal</keyword>
<evidence type="ECO:0000256" key="2">
    <source>
        <dbReference type="ARBA" id="ARBA00005341"/>
    </source>
</evidence>
<comment type="subcellular location">
    <subcellularLocation>
        <location evidence="1">Membrane</location>
        <topology evidence="1">Single-pass type I membrane protein</topology>
    </subcellularLocation>
</comment>
<evidence type="ECO:0000256" key="5">
    <source>
        <dbReference type="ARBA" id="ARBA00022989"/>
    </source>
</evidence>
<evidence type="ECO:0000256" key="7">
    <source>
        <dbReference type="ARBA" id="ARBA00023180"/>
    </source>
</evidence>
<feature type="transmembrane region" description="Helical" evidence="9">
    <location>
        <begin position="222"/>
        <end position="243"/>
    </location>
</feature>
<dbReference type="InterPro" id="IPR007947">
    <property type="entry name" value="CD164_MGC24"/>
</dbReference>
<comment type="similarity">
    <text evidence="2">Belongs to the CD164 family.</text>
</comment>
<sequence length="256" mass="27486">MDTKILLEITGLIKEHTFHVARSIAEALKQKFPEAFLDPKIQPLMEMDWHTYLSQKKMIRFPRRNRKSDKLPAVMYSKVGFFAVVLALVGASAATDSDECGSKLCDTCVQNDGCGWFNCTGNLSCRNATLLPENGTCIRANCSAFVTSTTPPPTSAAPVVSTTTAPTSTAQPTTDNSTSGSTVAPTQSANVTGTTAPSSTSSGNVTQTTPITPAPHKNTFDAASFIGGIVLILGLQAVFFFIYKFCKSKDRNYHTL</sequence>